<keyword evidence="3" id="KW-1185">Reference proteome</keyword>
<feature type="region of interest" description="Disordered" evidence="1">
    <location>
        <begin position="135"/>
        <end position="158"/>
    </location>
</feature>
<dbReference type="OrthoDB" id="112536at2759"/>
<name>A0A8T1VFW5_9STRA</name>
<evidence type="ECO:0000313" key="3">
    <source>
        <dbReference type="Proteomes" id="UP000694044"/>
    </source>
</evidence>
<comment type="caution">
    <text evidence="2">The sequence shown here is derived from an EMBL/GenBank/DDBJ whole genome shotgun (WGS) entry which is preliminary data.</text>
</comment>
<dbReference type="InterPro" id="IPR002110">
    <property type="entry name" value="Ankyrin_rpt"/>
</dbReference>
<dbReference type="Pfam" id="PF13637">
    <property type="entry name" value="Ank_4"/>
    <property type="match status" value="1"/>
</dbReference>
<dbReference type="EMBL" id="JAGDFM010000376">
    <property type="protein sequence ID" value="KAG7379049.1"/>
    <property type="molecule type" value="Genomic_DNA"/>
</dbReference>
<dbReference type="Proteomes" id="UP000694044">
    <property type="component" value="Unassembled WGS sequence"/>
</dbReference>
<organism evidence="2 3">
    <name type="scientific">Phytophthora pseudosyringae</name>
    <dbReference type="NCBI Taxonomy" id="221518"/>
    <lineage>
        <taxon>Eukaryota</taxon>
        <taxon>Sar</taxon>
        <taxon>Stramenopiles</taxon>
        <taxon>Oomycota</taxon>
        <taxon>Peronosporomycetes</taxon>
        <taxon>Peronosporales</taxon>
        <taxon>Peronosporaceae</taxon>
        <taxon>Phytophthora</taxon>
    </lineage>
</organism>
<protein>
    <submittedName>
        <fullName evidence="2">DNA excision repair protein ERCC-6</fullName>
    </submittedName>
</protein>
<evidence type="ECO:0000256" key="1">
    <source>
        <dbReference type="SAM" id="MobiDB-lite"/>
    </source>
</evidence>
<proteinExistence type="predicted"/>
<accession>A0A8T1VFW5</accession>
<feature type="compositionally biased region" description="Polar residues" evidence="1">
    <location>
        <begin position="135"/>
        <end position="148"/>
    </location>
</feature>
<gene>
    <name evidence="2" type="primary">ERCC6_9</name>
    <name evidence="2" type="ORF">PHYPSEUDO_009115</name>
</gene>
<sequence>MGHPQKTRSGTALWSTRVCMATAMAHGIVHPAGRWTLDGDFSELVFSTAYKGNIEVMAYLFERGATDKVRDALLHALREDHLDMVKWLIEHFLESERVPDYCVIDEAARYGRLEMLQYFERQEVSVVPGYFPSVTSPKQRQARNSSGDQMFVPPRTIT</sequence>
<reference evidence="2" key="1">
    <citation type="submission" date="2021-02" db="EMBL/GenBank/DDBJ databases">
        <authorList>
            <person name="Palmer J.M."/>
        </authorList>
    </citation>
    <scope>NUCLEOTIDE SEQUENCE</scope>
    <source>
        <strain evidence="2">SCRP734</strain>
    </source>
</reference>
<dbReference type="AlphaFoldDB" id="A0A8T1VFW5"/>
<evidence type="ECO:0000313" key="2">
    <source>
        <dbReference type="EMBL" id="KAG7379049.1"/>
    </source>
</evidence>